<dbReference type="Proteomes" id="UP000006039">
    <property type="component" value="Unassembled WGS sequence"/>
</dbReference>
<proteinExistence type="predicted"/>
<sequence length="210" mass="22174">MHLRSILIMDGDSMDGIGNSSSGSGADRHPDFPMLPADTRTDRDGNPVYHGAMRLPRPADRRAVCEFLGLANAMCAGVVAHAAARLGGAASLSAEGVVQVLVESYLSRGRPGGPVVPTRHGSQDDQGLQPRFAAGIGGRVEIAPTWASHMVDSSSPSVSATTVAGGPASPPPHQYFSTLFRTSAREDADAIVRRNAEVLMHLWGQQQRQQ</sequence>
<protein>
    <submittedName>
        <fullName evidence="2 3">Uncharacterized protein</fullName>
    </submittedName>
</protein>
<keyword evidence="4" id="KW-1185">Reference proteome</keyword>
<dbReference type="EnsemblFungi" id="EJT82446">
    <property type="protein sequence ID" value="EJT82446"/>
    <property type="gene ID" value="GGTG_02419"/>
</dbReference>
<dbReference type="VEuPathDB" id="FungiDB:GGTG_02419"/>
<dbReference type="EMBL" id="GL385395">
    <property type="protein sequence ID" value="EJT82446.1"/>
    <property type="molecule type" value="Genomic_DNA"/>
</dbReference>
<reference evidence="2" key="2">
    <citation type="submission" date="2010-07" db="EMBL/GenBank/DDBJ databases">
        <authorList>
            <consortium name="The Broad Institute Genome Sequencing Platform"/>
            <consortium name="Broad Institute Genome Sequencing Center for Infectious Disease"/>
            <person name="Ma L.-J."/>
            <person name="Dead R."/>
            <person name="Young S."/>
            <person name="Zeng Q."/>
            <person name="Koehrsen M."/>
            <person name="Alvarado L."/>
            <person name="Berlin A."/>
            <person name="Chapman S.B."/>
            <person name="Chen Z."/>
            <person name="Freedman E."/>
            <person name="Gellesch M."/>
            <person name="Goldberg J."/>
            <person name="Griggs A."/>
            <person name="Gujja S."/>
            <person name="Heilman E.R."/>
            <person name="Heiman D."/>
            <person name="Hepburn T."/>
            <person name="Howarth C."/>
            <person name="Jen D."/>
            <person name="Larson L."/>
            <person name="Mehta T."/>
            <person name="Neiman D."/>
            <person name="Pearson M."/>
            <person name="Roberts A."/>
            <person name="Saif S."/>
            <person name="Shea T."/>
            <person name="Shenoy N."/>
            <person name="Sisk P."/>
            <person name="Stolte C."/>
            <person name="Sykes S."/>
            <person name="Walk T."/>
            <person name="White J."/>
            <person name="Yandava C."/>
            <person name="Haas B."/>
            <person name="Nusbaum C."/>
            <person name="Birren B."/>
        </authorList>
    </citation>
    <scope>NUCLEOTIDE SEQUENCE</scope>
    <source>
        <strain evidence="2">R3-111a-1</strain>
    </source>
</reference>
<dbReference type="AlphaFoldDB" id="J3NMB5"/>
<name>J3NMB5_GAET3</name>
<reference evidence="3" key="4">
    <citation type="journal article" date="2015" name="G3 (Bethesda)">
        <title>Genome sequences of three phytopathogenic species of the Magnaporthaceae family of fungi.</title>
        <authorList>
            <person name="Okagaki L.H."/>
            <person name="Nunes C.C."/>
            <person name="Sailsbery J."/>
            <person name="Clay B."/>
            <person name="Brown D."/>
            <person name="John T."/>
            <person name="Oh Y."/>
            <person name="Young N."/>
            <person name="Fitzgerald M."/>
            <person name="Haas B.J."/>
            <person name="Zeng Q."/>
            <person name="Young S."/>
            <person name="Adiconis X."/>
            <person name="Fan L."/>
            <person name="Levin J.Z."/>
            <person name="Mitchell T.K."/>
            <person name="Okubara P.A."/>
            <person name="Farman M.L."/>
            <person name="Kohn L.M."/>
            <person name="Birren B."/>
            <person name="Ma L.-J."/>
            <person name="Dean R.A."/>
        </authorList>
    </citation>
    <scope>NUCLEOTIDE SEQUENCE</scope>
    <source>
        <strain evidence="3">R3-111a-1</strain>
    </source>
</reference>
<gene>
    <name evidence="3" type="primary">20342877</name>
    <name evidence="2" type="ORF">GGTG_02419</name>
</gene>
<reference evidence="3" key="5">
    <citation type="submission" date="2018-04" db="UniProtKB">
        <authorList>
            <consortium name="EnsemblFungi"/>
        </authorList>
    </citation>
    <scope>IDENTIFICATION</scope>
    <source>
        <strain evidence="3">R3-111a-1</strain>
    </source>
</reference>
<evidence type="ECO:0000313" key="2">
    <source>
        <dbReference type="EMBL" id="EJT82446.1"/>
    </source>
</evidence>
<evidence type="ECO:0000313" key="3">
    <source>
        <dbReference type="EnsemblFungi" id="EJT82446"/>
    </source>
</evidence>
<reference evidence="2" key="3">
    <citation type="submission" date="2010-09" db="EMBL/GenBank/DDBJ databases">
        <title>Annotation of Gaeumannomyces graminis var. tritici R3-111a-1.</title>
        <authorList>
            <consortium name="The Broad Institute Genome Sequencing Platform"/>
            <person name="Ma L.-J."/>
            <person name="Dead R."/>
            <person name="Young S.K."/>
            <person name="Zeng Q."/>
            <person name="Gargeya S."/>
            <person name="Fitzgerald M."/>
            <person name="Haas B."/>
            <person name="Abouelleil A."/>
            <person name="Alvarado L."/>
            <person name="Arachchi H.M."/>
            <person name="Berlin A."/>
            <person name="Brown A."/>
            <person name="Chapman S.B."/>
            <person name="Chen Z."/>
            <person name="Dunbar C."/>
            <person name="Freedman E."/>
            <person name="Gearin G."/>
            <person name="Gellesch M."/>
            <person name="Goldberg J."/>
            <person name="Griggs A."/>
            <person name="Gujja S."/>
            <person name="Heiman D."/>
            <person name="Howarth C."/>
            <person name="Larson L."/>
            <person name="Lui A."/>
            <person name="MacDonald P.J.P."/>
            <person name="Mehta T."/>
            <person name="Montmayeur A."/>
            <person name="Murphy C."/>
            <person name="Neiman D."/>
            <person name="Pearson M."/>
            <person name="Priest M."/>
            <person name="Roberts A."/>
            <person name="Saif S."/>
            <person name="Shea T."/>
            <person name="Shenoy N."/>
            <person name="Sisk P."/>
            <person name="Stolte C."/>
            <person name="Sykes S."/>
            <person name="Yandava C."/>
            <person name="Wortman J."/>
            <person name="Nusbaum C."/>
            <person name="Birren B."/>
        </authorList>
    </citation>
    <scope>NUCLEOTIDE SEQUENCE</scope>
    <source>
        <strain evidence="2">R3-111a-1</strain>
    </source>
</reference>
<evidence type="ECO:0000313" key="4">
    <source>
        <dbReference type="Proteomes" id="UP000006039"/>
    </source>
</evidence>
<accession>J3NMB5</accession>
<dbReference type="HOGENOM" id="CLU_1283475_0_0_1"/>
<dbReference type="OrthoDB" id="10426597at2759"/>
<evidence type="ECO:0000256" key="1">
    <source>
        <dbReference type="SAM" id="MobiDB-lite"/>
    </source>
</evidence>
<reference evidence="4" key="1">
    <citation type="submission" date="2010-07" db="EMBL/GenBank/DDBJ databases">
        <title>The genome sequence of Gaeumannomyces graminis var. tritici strain R3-111a-1.</title>
        <authorList>
            <consortium name="The Broad Institute Genome Sequencing Platform"/>
            <person name="Ma L.-J."/>
            <person name="Dead R."/>
            <person name="Young S."/>
            <person name="Zeng Q."/>
            <person name="Koehrsen M."/>
            <person name="Alvarado L."/>
            <person name="Berlin A."/>
            <person name="Chapman S.B."/>
            <person name="Chen Z."/>
            <person name="Freedman E."/>
            <person name="Gellesch M."/>
            <person name="Goldberg J."/>
            <person name="Griggs A."/>
            <person name="Gujja S."/>
            <person name="Heilman E.R."/>
            <person name="Heiman D."/>
            <person name="Hepburn T."/>
            <person name="Howarth C."/>
            <person name="Jen D."/>
            <person name="Larson L."/>
            <person name="Mehta T."/>
            <person name="Neiman D."/>
            <person name="Pearson M."/>
            <person name="Roberts A."/>
            <person name="Saif S."/>
            <person name="Shea T."/>
            <person name="Shenoy N."/>
            <person name="Sisk P."/>
            <person name="Stolte C."/>
            <person name="Sykes S."/>
            <person name="Walk T."/>
            <person name="White J."/>
            <person name="Yandava C."/>
            <person name="Haas B."/>
            <person name="Nusbaum C."/>
            <person name="Birren B."/>
        </authorList>
    </citation>
    <scope>NUCLEOTIDE SEQUENCE [LARGE SCALE GENOMIC DNA]</scope>
    <source>
        <strain evidence="4">R3-111a-1</strain>
    </source>
</reference>
<organism evidence="2">
    <name type="scientific">Gaeumannomyces tritici (strain R3-111a-1)</name>
    <name type="common">Wheat and barley take-all root rot fungus</name>
    <name type="synonym">Gaeumannomyces graminis var. tritici</name>
    <dbReference type="NCBI Taxonomy" id="644352"/>
    <lineage>
        <taxon>Eukaryota</taxon>
        <taxon>Fungi</taxon>
        <taxon>Dikarya</taxon>
        <taxon>Ascomycota</taxon>
        <taxon>Pezizomycotina</taxon>
        <taxon>Sordariomycetes</taxon>
        <taxon>Sordariomycetidae</taxon>
        <taxon>Magnaporthales</taxon>
        <taxon>Magnaporthaceae</taxon>
        <taxon>Gaeumannomyces</taxon>
    </lineage>
</organism>
<feature type="region of interest" description="Disordered" evidence="1">
    <location>
        <begin position="14"/>
        <end position="52"/>
    </location>
</feature>
<dbReference type="RefSeq" id="XP_009218455.1">
    <property type="nucleotide sequence ID" value="XM_009220191.1"/>
</dbReference>
<dbReference type="eggNOG" id="ENOG502RMXC">
    <property type="taxonomic scope" value="Eukaryota"/>
</dbReference>
<dbReference type="GeneID" id="20342877"/>